<dbReference type="SMART" id="SM00086">
    <property type="entry name" value="PAC"/>
    <property type="match status" value="4"/>
</dbReference>
<feature type="domain" description="PAS" evidence="3">
    <location>
        <begin position="378"/>
        <end position="430"/>
    </location>
</feature>
<dbReference type="PROSITE" id="PS50112">
    <property type="entry name" value="PAS"/>
    <property type="match status" value="4"/>
</dbReference>
<protein>
    <submittedName>
        <fullName evidence="5">Methyl-accepting chemotaxis sensory transducer with Pas/Pac sensor</fullName>
    </submittedName>
</protein>
<feature type="domain" description="PAS" evidence="3">
    <location>
        <begin position="136"/>
        <end position="188"/>
    </location>
</feature>
<sequence length="599" mass="66612">MSGTASRLARVFEFRSDRSTQVLEQAVDAVVSIDQHNNVTFYNAAAQRLWGYERSEVIGRNVKMLVPQAIQAAHDGYVNAHRETGQNKIVGTSRKVQIDRKDGRKVWVSLSLSRVNIGRNITYTAFVRDITAQHEERETINQTLEQALDAVVSIDEKNNVTFFNAAAERFWGYARSEVIGRNVKMLVPRGIQADHDRLVEANRETGRDKIVGTSREVQVERKDGTQVWGALSLSKIRVGDRILYTAFVKDISRERAVREVINQTLEQAIDAVVSIDGENNVTFFNSAAERLWGYERSEVIGRNVKMLVPQAIQAAHDGYVNANRSTGVDKIVGTSRDVRLERKDGTKVWACLSLSRVKAGDSITYTAFVKDITGEHNAREMMNQTLEQALDAVVTIDEKNNVTFFNAAAERLWGYGRDEVLGRNVKMLVPHAIQADHDRLVEANRETGKDKIVGTSREVPIERKDGTRIWGLLSLSKIRLEGKIAYTAFLKNVQAEHTERETTHSAMNSVLASSEQIGQIVAVINEIAAQTNLLSLNAAIEAARAGDAGRGFAVVADEVRKLAMRSSTSASEIGTLVEETKDRINELARSLRLDENGAP</sequence>
<dbReference type="GO" id="GO:0007165">
    <property type="term" value="P:signal transduction"/>
    <property type="evidence" value="ECO:0007669"/>
    <property type="project" value="UniProtKB-KW"/>
</dbReference>
<dbReference type="PANTHER" id="PTHR44757">
    <property type="entry name" value="DIGUANYLATE CYCLASE DGCP"/>
    <property type="match status" value="1"/>
</dbReference>
<dbReference type="RefSeq" id="WP_130355880.1">
    <property type="nucleotide sequence ID" value="NZ_SGXC01000001.1"/>
</dbReference>
<dbReference type="OrthoDB" id="9770795at2"/>
<feature type="domain" description="PAC" evidence="4">
    <location>
        <begin position="92"/>
        <end position="142"/>
    </location>
</feature>
<dbReference type="Proteomes" id="UP000292445">
    <property type="component" value="Unassembled WGS sequence"/>
</dbReference>
<evidence type="ECO:0000313" key="6">
    <source>
        <dbReference type="Proteomes" id="UP000292445"/>
    </source>
</evidence>
<dbReference type="PANTHER" id="PTHR44757:SF2">
    <property type="entry name" value="BIOFILM ARCHITECTURE MAINTENANCE PROTEIN MBAA"/>
    <property type="match status" value="1"/>
</dbReference>
<evidence type="ECO:0000259" key="3">
    <source>
        <dbReference type="PROSITE" id="PS50112"/>
    </source>
</evidence>
<dbReference type="NCBIfam" id="TIGR00229">
    <property type="entry name" value="sensory_box"/>
    <property type="match status" value="4"/>
</dbReference>
<dbReference type="InterPro" id="IPR000014">
    <property type="entry name" value="PAS"/>
</dbReference>
<dbReference type="SUPFAM" id="SSF55785">
    <property type="entry name" value="PYP-like sensor domain (PAS domain)"/>
    <property type="match status" value="4"/>
</dbReference>
<keyword evidence="1" id="KW-0807">Transducer</keyword>
<dbReference type="AlphaFoldDB" id="A0A4Q7NHR9"/>
<dbReference type="Pfam" id="PF13426">
    <property type="entry name" value="PAS_9"/>
    <property type="match status" value="1"/>
</dbReference>
<dbReference type="InterPro" id="IPR000700">
    <property type="entry name" value="PAS-assoc_C"/>
</dbReference>
<proteinExistence type="predicted"/>
<dbReference type="Pfam" id="PF00015">
    <property type="entry name" value="MCPsignal"/>
    <property type="match status" value="1"/>
</dbReference>
<dbReference type="CDD" id="cd00130">
    <property type="entry name" value="PAS"/>
    <property type="match status" value="4"/>
</dbReference>
<organism evidence="5 6">
    <name type="scientific">Pigmentiphaga kullae</name>
    <dbReference type="NCBI Taxonomy" id="151784"/>
    <lineage>
        <taxon>Bacteria</taxon>
        <taxon>Pseudomonadati</taxon>
        <taxon>Pseudomonadota</taxon>
        <taxon>Betaproteobacteria</taxon>
        <taxon>Burkholderiales</taxon>
        <taxon>Alcaligenaceae</taxon>
        <taxon>Pigmentiphaga</taxon>
    </lineage>
</organism>
<feature type="domain" description="PAS" evidence="3">
    <location>
        <begin position="257"/>
        <end position="310"/>
    </location>
</feature>
<evidence type="ECO:0000256" key="1">
    <source>
        <dbReference type="PROSITE-ProRule" id="PRU00284"/>
    </source>
</evidence>
<comment type="caution">
    <text evidence="5">The sequence shown here is derived from an EMBL/GenBank/DDBJ whole genome shotgun (WGS) entry which is preliminary data.</text>
</comment>
<feature type="domain" description="PAS" evidence="3">
    <location>
        <begin position="15"/>
        <end position="68"/>
    </location>
</feature>
<dbReference type="InterPro" id="IPR004089">
    <property type="entry name" value="MCPsignal_dom"/>
</dbReference>
<dbReference type="InterPro" id="IPR035965">
    <property type="entry name" value="PAS-like_dom_sf"/>
</dbReference>
<dbReference type="PROSITE" id="PS50113">
    <property type="entry name" value="PAC"/>
    <property type="match status" value="3"/>
</dbReference>
<keyword evidence="6" id="KW-1185">Reference proteome</keyword>
<dbReference type="Gene3D" id="6.10.250.3200">
    <property type="match status" value="1"/>
</dbReference>
<accession>A0A4Q7NHR9</accession>
<feature type="domain" description="PAC" evidence="4">
    <location>
        <begin position="334"/>
        <end position="384"/>
    </location>
</feature>
<evidence type="ECO:0000259" key="4">
    <source>
        <dbReference type="PROSITE" id="PS50113"/>
    </source>
</evidence>
<feature type="domain" description="PAC" evidence="4">
    <location>
        <begin position="213"/>
        <end position="263"/>
    </location>
</feature>
<dbReference type="EMBL" id="SGXC01000001">
    <property type="protein sequence ID" value="RZS84525.1"/>
    <property type="molecule type" value="Genomic_DNA"/>
</dbReference>
<dbReference type="SUPFAM" id="SSF58104">
    <property type="entry name" value="Methyl-accepting chemotaxis protein (MCP) signaling domain"/>
    <property type="match status" value="1"/>
</dbReference>
<gene>
    <name evidence="5" type="ORF">EV675_0542</name>
</gene>
<dbReference type="InterPro" id="IPR001610">
    <property type="entry name" value="PAC"/>
</dbReference>
<dbReference type="Pfam" id="PF00989">
    <property type="entry name" value="PAS"/>
    <property type="match status" value="3"/>
</dbReference>
<dbReference type="Gene3D" id="3.30.450.20">
    <property type="entry name" value="PAS domain"/>
    <property type="match status" value="4"/>
</dbReference>
<dbReference type="SMART" id="SM00091">
    <property type="entry name" value="PAS"/>
    <property type="match status" value="4"/>
</dbReference>
<dbReference type="InterPro" id="IPR013767">
    <property type="entry name" value="PAS_fold"/>
</dbReference>
<reference evidence="5 6" key="1">
    <citation type="submission" date="2019-02" db="EMBL/GenBank/DDBJ databases">
        <title>Genomic Encyclopedia of Type Strains, Phase IV (KMG-IV): sequencing the most valuable type-strain genomes for metagenomic binning, comparative biology and taxonomic classification.</title>
        <authorList>
            <person name="Goeker M."/>
        </authorList>
    </citation>
    <scope>NUCLEOTIDE SEQUENCE [LARGE SCALE GENOMIC DNA]</scope>
    <source>
        <strain evidence="5 6">K24</strain>
    </source>
</reference>
<dbReference type="PROSITE" id="PS50111">
    <property type="entry name" value="CHEMOTAXIS_TRANSDUC_2"/>
    <property type="match status" value="1"/>
</dbReference>
<feature type="domain" description="Methyl-accepting transducer" evidence="2">
    <location>
        <begin position="481"/>
        <end position="599"/>
    </location>
</feature>
<dbReference type="InterPro" id="IPR052155">
    <property type="entry name" value="Biofilm_reg_signaling"/>
</dbReference>
<evidence type="ECO:0000313" key="5">
    <source>
        <dbReference type="EMBL" id="RZS84525.1"/>
    </source>
</evidence>
<dbReference type="SMART" id="SM00283">
    <property type="entry name" value="MA"/>
    <property type="match status" value="1"/>
</dbReference>
<name>A0A4Q7NHR9_9BURK</name>
<evidence type="ECO:0000259" key="2">
    <source>
        <dbReference type="PROSITE" id="PS50111"/>
    </source>
</evidence>
<dbReference type="GO" id="GO:0016020">
    <property type="term" value="C:membrane"/>
    <property type="evidence" value="ECO:0007669"/>
    <property type="project" value="InterPro"/>
</dbReference>
<dbReference type="GO" id="GO:0006355">
    <property type="term" value="P:regulation of DNA-templated transcription"/>
    <property type="evidence" value="ECO:0007669"/>
    <property type="project" value="InterPro"/>
</dbReference>